<dbReference type="AlphaFoldDB" id="A0A238H9B3"/>
<dbReference type="Proteomes" id="UP000198460">
    <property type="component" value="Unassembled WGS sequence"/>
</dbReference>
<evidence type="ECO:0000313" key="1">
    <source>
        <dbReference type="EMBL" id="SMG01597.1"/>
    </source>
</evidence>
<evidence type="ECO:0000313" key="2">
    <source>
        <dbReference type="Proteomes" id="UP000198460"/>
    </source>
</evidence>
<organism evidence="1 2">
    <name type="scientific">Burkholderia singularis</name>
    <dbReference type="NCBI Taxonomy" id="1503053"/>
    <lineage>
        <taxon>Bacteria</taxon>
        <taxon>Pseudomonadati</taxon>
        <taxon>Pseudomonadota</taxon>
        <taxon>Betaproteobacteria</taxon>
        <taxon>Burkholderiales</taxon>
        <taxon>Burkholderiaceae</taxon>
        <taxon>Burkholderia</taxon>
        <taxon>pseudomallei group</taxon>
    </lineage>
</organism>
<dbReference type="EMBL" id="FXAN01000077">
    <property type="protein sequence ID" value="SMG01597.1"/>
    <property type="molecule type" value="Genomic_DNA"/>
</dbReference>
<accession>A0A238H9B3</accession>
<name>A0A238H9B3_9BURK</name>
<reference evidence="1 2" key="1">
    <citation type="submission" date="2017-04" db="EMBL/GenBank/DDBJ databases">
        <authorList>
            <person name="Afonso C.L."/>
            <person name="Miller P.J."/>
            <person name="Scott M.A."/>
            <person name="Spackman E."/>
            <person name="Goraichik I."/>
            <person name="Dimitrov K.M."/>
            <person name="Suarez D.L."/>
            <person name="Swayne D.E."/>
        </authorList>
    </citation>
    <scope>NUCLEOTIDE SEQUENCE [LARGE SCALE GENOMIC DNA]</scope>
    <source>
        <strain evidence="1">LMG 28154</strain>
    </source>
</reference>
<gene>
    <name evidence="1" type="ORF">BSIN_4479</name>
</gene>
<sequence length="38" mass="3764">MSAPAGPLAVARRSARIGPAVSDAPCGLPAARIFVDSD</sequence>
<protein>
    <submittedName>
        <fullName evidence="1">Uncharacterized protein</fullName>
    </submittedName>
</protein>
<proteinExistence type="predicted"/>